<organism evidence="1 2">
    <name type="scientific">Caulobacter vibrioides OR37</name>
    <dbReference type="NCBI Taxonomy" id="1292034"/>
    <lineage>
        <taxon>Bacteria</taxon>
        <taxon>Pseudomonadati</taxon>
        <taxon>Pseudomonadota</taxon>
        <taxon>Alphaproteobacteria</taxon>
        <taxon>Caulobacterales</taxon>
        <taxon>Caulobacteraceae</taxon>
        <taxon>Caulobacter</taxon>
    </lineage>
</organism>
<dbReference type="PATRIC" id="fig|1292034.3.peg.2512"/>
<evidence type="ECO:0000313" key="1">
    <source>
        <dbReference type="EMBL" id="ENZ81591.1"/>
    </source>
</evidence>
<dbReference type="AlphaFoldDB" id="R0CYQ6"/>
<proteinExistence type="predicted"/>
<gene>
    <name evidence="1" type="ORF">OR37_02529</name>
</gene>
<dbReference type="EMBL" id="APMP01000015">
    <property type="protein sequence ID" value="ENZ81591.1"/>
    <property type="molecule type" value="Genomic_DNA"/>
</dbReference>
<accession>R0CYQ6</accession>
<comment type="caution">
    <text evidence="1">The sequence shown here is derived from an EMBL/GenBank/DDBJ whole genome shotgun (WGS) entry which is preliminary data.</text>
</comment>
<evidence type="ECO:0000313" key="2">
    <source>
        <dbReference type="Proteomes" id="UP000013063"/>
    </source>
</evidence>
<dbReference type="Proteomes" id="UP000013063">
    <property type="component" value="Unassembled WGS sequence"/>
</dbReference>
<reference evidence="1 2" key="1">
    <citation type="journal article" date="2013" name="Genome Announc.">
        <title>Draft Genome Sequence for Caulobacter sp. Strain OR37, a Bacterium Tolerant to Heavy Metals.</title>
        <authorList>
            <person name="Utturkar S.M."/>
            <person name="Bollmann A."/>
            <person name="Brzoska R.M."/>
            <person name="Klingeman D.M."/>
            <person name="Epstein S.E."/>
            <person name="Palumbo A.V."/>
            <person name="Brown S.D."/>
        </authorList>
    </citation>
    <scope>NUCLEOTIDE SEQUENCE [LARGE SCALE GENOMIC DNA]</scope>
    <source>
        <strain evidence="1 2">OR37</strain>
    </source>
</reference>
<keyword evidence="2" id="KW-1185">Reference proteome</keyword>
<dbReference type="STRING" id="1292034.OR37_02529"/>
<name>R0CYQ6_CAUVI</name>
<protein>
    <submittedName>
        <fullName evidence="1">Uncharacterized protein</fullName>
    </submittedName>
</protein>
<sequence length="157" mass="18179">MSETHREKQKLRYSEISVPDNFIFHYFDTNDAEAVEALRYLEESGRRFDLGKGRAVIFHRAHVPNTQDHLHFEQRGHTLYAMNRDGSAHDGSHGKQMHRWAVDAVKDRYPGFKLPKDGLIETMFDQGEAVVLMETVAIRPELDRTLMDLAEKLAREA</sequence>